<feature type="transmembrane region" description="Helical" evidence="8">
    <location>
        <begin position="80"/>
        <end position="99"/>
    </location>
</feature>
<name>A0A6A7RYV5_9PROT</name>
<evidence type="ECO:0000256" key="1">
    <source>
        <dbReference type="ARBA" id="ARBA00004651"/>
    </source>
</evidence>
<evidence type="ECO:0000256" key="4">
    <source>
        <dbReference type="ARBA" id="ARBA00022692"/>
    </source>
</evidence>
<evidence type="ECO:0000256" key="3">
    <source>
        <dbReference type="ARBA" id="ARBA00022475"/>
    </source>
</evidence>
<protein>
    <recommendedName>
        <fullName evidence="11">GlsB/YeaQ/YmgE family stress response membrane protein</fullName>
    </recommendedName>
</protein>
<organism evidence="9 10">
    <name type="scientific">Candidatus Accumulibacter phosphatis</name>
    <dbReference type="NCBI Taxonomy" id="327160"/>
    <lineage>
        <taxon>Bacteria</taxon>
        <taxon>Pseudomonadati</taxon>
        <taxon>Pseudomonadota</taxon>
        <taxon>Betaproteobacteria</taxon>
        <taxon>Candidatus Accumulibacter</taxon>
    </lineage>
</organism>
<evidence type="ECO:0000256" key="6">
    <source>
        <dbReference type="ARBA" id="ARBA00023136"/>
    </source>
</evidence>
<keyword evidence="4 8" id="KW-0812">Transmembrane</keyword>
<feature type="transmembrane region" description="Helical" evidence="8">
    <location>
        <begin position="50"/>
        <end position="74"/>
    </location>
</feature>
<evidence type="ECO:0000256" key="5">
    <source>
        <dbReference type="ARBA" id="ARBA00022989"/>
    </source>
</evidence>
<comment type="caution">
    <text evidence="9">The sequence shown here is derived from an EMBL/GenBank/DDBJ whole genome shotgun (WGS) entry which is preliminary data.</text>
</comment>
<proteinExistence type="inferred from homology"/>
<keyword evidence="3" id="KW-1003">Cell membrane</keyword>
<comment type="similarity">
    <text evidence="2">Belongs to the UPF0410 family.</text>
</comment>
<evidence type="ECO:0000313" key="10">
    <source>
        <dbReference type="Proteomes" id="UP000342300"/>
    </source>
</evidence>
<sequence>MHLHADGPGRRARADRGDVRDPDPPGNRRLHRGALRLIWLIHPGKENMGFMLTIVLGIAGSFGAGMVGQFFGWYRAGEGAGFIASIIMAVILLVIYGKLRSR</sequence>
<gene>
    <name evidence="9" type="ORF">CRU78_18125</name>
</gene>
<evidence type="ECO:0000256" key="8">
    <source>
        <dbReference type="SAM" id="Phobius"/>
    </source>
</evidence>
<keyword evidence="6 8" id="KW-0472">Membrane</keyword>
<dbReference type="GO" id="GO:0005886">
    <property type="term" value="C:plasma membrane"/>
    <property type="evidence" value="ECO:0007669"/>
    <property type="project" value="UniProtKB-SubCell"/>
</dbReference>
<feature type="region of interest" description="Disordered" evidence="7">
    <location>
        <begin position="1"/>
        <end position="29"/>
    </location>
</feature>
<accession>A0A6A7RYV5</accession>
<dbReference type="InterPro" id="IPR007341">
    <property type="entry name" value="Transgly_assoc"/>
</dbReference>
<reference evidence="9 10" key="1">
    <citation type="submission" date="2017-09" db="EMBL/GenBank/DDBJ databases">
        <title>Metagenomic Analysis Reveals Denitrifying Candidatus Accumulibacter and Flanking Population as a Source of N2O.</title>
        <authorList>
            <person name="Gao H."/>
            <person name="Mao Y."/>
            <person name="Zhao X."/>
            <person name="Liu W.-T."/>
            <person name="Zhang T."/>
            <person name="Wells G."/>
        </authorList>
    </citation>
    <scope>NUCLEOTIDE SEQUENCE [LARGE SCALE GENOMIC DNA]</scope>
    <source>
        <strain evidence="9">CANDO_2_IC</strain>
    </source>
</reference>
<dbReference type="PANTHER" id="PTHR33884">
    <property type="entry name" value="UPF0410 PROTEIN YMGE"/>
    <property type="match status" value="1"/>
</dbReference>
<comment type="subcellular location">
    <subcellularLocation>
        <location evidence="1">Cell membrane</location>
        <topology evidence="1">Multi-pass membrane protein</topology>
    </subcellularLocation>
</comment>
<evidence type="ECO:0008006" key="11">
    <source>
        <dbReference type="Google" id="ProtNLM"/>
    </source>
</evidence>
<evidence type="ECO:0000256" key="7">
    <source>
        <dbReference type="SAM" id="MobiDB-lite"/>
    </source>
</evidence>
<feature type="compositionally biased region" description="Basic and acidic residues" evidence="7">
    <location>
        <begin position="1"/>
        <end position="23"/>
    </location>
</feature>
<dbReference type="AlphaFoldDB" id="A0A6A7RYV5"/>
<dbReference type="PANTHER" id="PTHR33884:SF7">
    <property type="entry name" value="BSL8023 PROTEIN"/>
    <property type="match status" value="1"/>
</dbReference>
<keyword evidence="5 8" id="KW-1133">Transmembrane helix</keyword>
<dbReference type="EMBL" id="PDHS01000487">
    <property type="protein sequence ID" value="MQM32310.1"/>
    <property type="molecule type" value="Genomic_DNA"/>
</dbReference>
<evidence type="ECO:0000256" key="2">
    <source>
        <dbReference type="ARBA" id="ARBA00011006"/>
    </source>
</evidence>
<evidence type="ECO:0000313" key="9">
    <source>
        <dbReference type="EMBL" id="MQM32310.1"/>
    </source>
</evidence>
<dbReference type="Proteomes" id="UP000342300">
    <property type="component" value="Unassembled WGS sequence"/>
</dbReference>
<dbReference type="Pfam" id="PF04226">
    <property type="entry name" value="Transgly_assoc"/>
    <property type="match status" value="1"/>
</dbReference>